<dbReference type="OrthoDB" id="3224257at2759"/>
<feature type="region of interest" description="Disordered" evidence="1">
    <location>
        <begin position="507"/>
        <end position="602"/>
    </location>
</feature>
<feature type="compositionally biased region" description="Acidic residues" evidence="1">
    <location>
        <begin position="507"/>
        <end position="516"/>
    </location>
</feature>
<feature type="region of interest" description="Disordered" evidence="1">
    <location>
        <begin position="98"/>
        <end position="162"/>
    </location>
</feature>
<gene>
    <name evidence="2" type="ORF">MSAN_02233900</name>
</gene>
<evidence type="ECO:0000313" key="2">
    <source>
        <dbReference type="EMBL" id="KAF7337606.1"/>
    </source>
</evidence>
<feature type="region of interest" description="Disordered" evidence="1">
    <location>
        <begin position="228"/>
        <end position="347"/>
    </location>
</feature>
<feature type="compositionally biased region" description="Low complexity" evidence="1">
    <location>
        <begin position="311"/>
        <end position="326"/>
    </location>
</feature>
<feature type="compositionally biased region" description="Acidic residues" evidence="1">
    <location>
        <begin position="478"/>
        <end position="492"/>
    </location>
</feature>
<accession>A0A8H6XBQ0</accession>
<comment type="caution">
    <text evidence="2">The sequence shown here is derived from an EMBL/GenBank/DDBJ whole genome shotgun (WGS) entry which is preliminary data.</text>
</comment>
<evidence type="ECO:0000256" key="1">
    <source>
        <dbReference type="SAM" id="MobiDB-lite"/>
    </source>
</evidence>
<name>A0A8H6XBQ0_9AGAR</name>
<feature type="compositionally biased region" description="Polar residues" evidence="1">
    <location>
        <begin position="539"/>
        <end position="556"/>
    </location>
</feature>
<feature type="compositionally biased region" description="Basic residues" evidence="1">
    <location>
        <begin position="257"/>
        <end position="274"/>
    </location>
</feature>
<feature type="compositionally biased region" description="Pro residues" evidence="1">
    <location>
        <begin position="280"/>
        <end position="301"/>
    </location>
</feature>
<reference evidence="2" key="1">
    <citation type="submission" date="2020-05" db="EMBL/GenBank/DDBJ databases">
        <title>Mycena genomes resolve the evolution of fungal bioluminescence.</title>
        <authorList>
            <person name="Tsai I.J."/>
        </authorList>
    </citation>
    <scope>NUCLEOTIDE SEQUENCE</scope>
    <source>
        <strain evidence="2">160909Yilan</strain>
    </source>
</reference>
<protein>
    <submittedName>
        <fullName evidence="2">Uncharacterized protein</fullName>
    </submittedName>
</protein>
<keyword evidence="3" id="KW-1185">Reference proteome</keyword>
<feature type="region of interest" description="Disordered" evidence="1">
    <location>
        <begin position="436"/>
        <end position="494"/>
    </location>
</feature>
<organism evidence="2 3">
    <name type="scientific">Mycena sanguinolenta</name>
    <dbReference type="NCBI Taxonomy" id="230812"/>
    <lineage>
        <taxon>Eukaryota</taxon>
        <taxon>Fungi</taxon>
        <taxon>Dikarya</taxon>
        <taxon>Basidiomycota</taxon>
        <taxon>Agaricomycotina</taxon>
        <taxon>Agaricomycetes</taxon>
        <taxon>Agaricomycetidae</taxon>
        <taxon>Agaricales</taxon>
        <taxon>Marasmiineae</taxon>
        <taxon>Mycenaceae</taxon>
        <taxon>Mycena</taxon>
    </lineage>
</organism>
<evidence type="ECO:0000313" key="3">
    <source>
        <dbReference type="Proteomes" id="UP000623467"/>
    </source>
</evidence>
<feature type="compositionally biased region" description="Low complexity" evidence="1">
    <location>
        <begin position="438"/>
        <end position="460"/>
    </location>
</feature>
<feature type="region of interest" description="Disordered" evidence="1">
    <location>
        <begin position="793"/>
        <end position="823"/>
    </location>
</feature>
<dbReference type="AlphaFoldDB" id="A0A8H6XBQ0"/>
<feature type="compositionally biased region" description="Basic and acidic residues" evidence="1">
    <location>
        <begin position="98"/>
        <end position="133"/>
    </location>
</feature>
<dbReference type="EMBL" id="JACAZH010000033">
    <property type="protein sequence ID" value="KAF7337606.1"/>
    <property type="molecule type" value="Genomic_DNA"/>
</dbReference>
<dbReference type="Proteomes" id="UP000623467">
    <property type="component" value="Unassembled WGS sequence"/>
</dbReference>
<proteinExistence type="predicted"/>
<sequence>MLIKLTPPASAAPTPTILFCALLARLAADDLEAPPALHALDRAAVFPSLLSEVLFDLTSARVTCAFLDGASEEWDLGPRCAEMLGRRAVEAERARAEREVQEKQQQEEREKAREKAERLREAELEREYEEKMQSLRAKGKGNVQSLNSPPPSPKGADRPKGRLHRSKSLLMALVALLGCLILSRTDLLYQVILVSELLIFVFSVTPNTRIRASVACYLSAALPFTPCEHSRAAPPSRPSHPSCGQMLLPPPHVLTQTHHHPHQRNPHTRARVHVRIHDLAPPPPYSRPSPPPPPPPPPPADPFQTLDTPPGSANSSAFSGSISGSGQPQRVRPRPEGMSPRALRRRARSTLVDTFRAHVLPQLGARIALFEPAGSAPAPAPQPRLVTDDGDEERDTVRARGGGYHAWVARSMLRRASMRMRELEAEWPGLDAPRRLRAASSGSEAFSPSSTGFPSSPVSPRQLTFEPWSSDESGGETGSEDEGSETDMDAESEGGRFGFVVGDIEDADADESDSDDGSSVHTPESGHSIGYGHPPRRASGSSHVQEVSGSTTSSYFTCADDEEPRPTISHIRGPARASGSSTGARDREQRERKRAGRAARAEHAAFVSMTARLRRLLAQGSATRSMSRIQRAEAERVREGRGVRRAWLDKKGVGAGVGVGQAQAFRPSGLRFVWGSPPAYEDVVLHPTVTHPMRRTRPTRVPMPVQRALAHLEFELDCEDNTDMEAAACDDGLDMDLENLDLTDALDIEGMALVVDGDLELDEELGFPHAGGLGIGVGGVDVFADVGSGKARQGVGPARSVGAPEGDCGAGLISPHSKDEHRR</sequence>